<keyword evidence="1 7" id="KW-1003">Cell membrane</keyword>
<sequence length="470" mass="54020">MADKNQNDRIPSFKEQTMRSLDKKSKNNKAVLSDNKIETNNQKVREEQSSEYLTEEQAKDYSDQKKTTSYNESEKINDFDHTYMQEKQLSIKNDHNENAGTSKRKLRRREDGLVNKIVLIIISVLVLLISIFGITFYYYINAGLKPLDKTNTKLVQVYIPEGSSSKKIANILEESKIIKSGMVFNYYVKFKNMANFQAGYYQMAPSMQLDQISALLKEGGTAEPNQVGAGKVTIPEGYDINKIGDTLEKKTKFKKEDFLALMKNDKFFKQMHHKYPELLQSASEANNVRYKLEGYLFPATYAYYKKVTLEDFVEQMVKKTDDVMKTLKPAIQAKKMTNQQVLTLASLVEREGGKGEDRKKIAQVFYNRLTADIPLQSDISILYALNKQKEKISYDDLEVDSPYNLYKNVGYGPGPLDNPSEQSINAVLNPIKNDYMYFVADILTGKVYYSETYEEHQALVEKYVNKADKQ</sequence>
<evidence type="ECO:0000256" key="7">
    <source>
        <dbReference type="HAMAP-Rule" id="MF_02065"/>
    </source>
</evidence>
<keyword evidence="3 7" id="KW-1133">Transmembrane helix</keyword>
<dbReference type="GO" id="GO:0008932">
    <property type="term" value="F:lytic endotransglycosylase activity"/>
    <property type="evidence" value="ECO:0007669"/>
    <property type="project" value="UniProtKB-UniRule"/>
</dbReference>
<evidence type="ECO:0000256" key="8">
    <source>
        <dbReference type="SAM" id="MobiDB-lite"/>
    </source>
</evidence>
<evidence type="ECO:0000256" key="4">
    <source>
        <dbReference type="ARBA" id="ARBA00023136"/>
    </source>
</evidence>
<dbReference type="Pfam" id="PF02618">
    <property type="entry name" value="YceG"/>
    <property type="match status" value="1"/>
</dbReference>
<comment type="subcellular location">
    <subcellularLocation>
        <location evidence="7">Cell membrane</location>
        <topology evidence="7">Single-pass membrane protein</topology>
    </subcellularLocation>
</comment>
<evidence type="ECO:0000256" key="2">
    <source>
        <dbReference type="ARBA" id="ARBA00022692"/>
    </source>
</evidence>
<feature type="site" description="Important for catalytic activity" evidence="7">
    <location>
        <position position="351"/>
    </location>
</feature>
<feature type="transmembrane region" description="Helical" evidence="7">
    <location>
        <begin position="113"/>
        <end position="140"/>
    </location>
</feature>
<dbReference type="CDD" id="cd08010">
    <property type="entry name" value="MltG_like"/>
    <property type="match status" value="1"/>
</dbReference>
<evidence type="ECO:0000256" key="6">
    <source>
        <dbReference type="ARBA" id="ARBA00023316"/>
    </source>
</evidence>
<keyword evidence="5 7" id="KW-0456">Lyase</keyword>
<accession>A0A2Z5Y3W6</accession>
<evidence type="ECO:0000313" key="10">
    <source>
        <dbReference type="Proteomes" id="UP000269226"/>
    </source>
</evidence>
<comment type="similarity">
    <text evidence="7">Belongs to the transglycosylase MltG family.</text>
</comment>
<evidence type="ECO:0000256" key="3">
    <source>
        <dbReference type="ARBA" id="ARBA00022989"/>
    </source>
</evidence>
<dbReference type="GeneID" id="57043933"/>
<feature type="compositionally biased region" description="Basic and acidic residues" evidence="8">
    <location>
        <begin position="16"/>
        <end position="25"/>
    </location>
</feature>
<gene>
    <name evidence="7" type="primary">mltG</name>
    <name evidence="9" type="ORF">DAT561_1395</name>
</gene>
<dbReference type="Proteomes" id="UP000269226">
    <property type="component" value="Chromosome"/>
</dbReference>
<organism evidence="9 10">
    <name type="scientific">Melissococcus plutonius</name>
    <dbReference type="NCBI Taxonomy" id="33970"/>
    <lineage>
        <taxon>Bacteria</taxon>
        <taxon>Bacillati</taxon>
        <taxon>Bacillota</taxon>
        <taxon>Bacilli</taxon>
        <taxon>Lactobacillales</taxon>
        <taxon>Enterococcaceae</taxon>
        <taxon>Melissococcus</taxon>
    </lineage>
</organism>
<comment type="catalytic activity">
    <reaction evidence="7">
        <text>a peptidoglycan chain = a peptidoglycan chain with N-acetyl-1,6-anhydromuramyl-[peptide] at the reducing end + a peptidoglycan chain with N-acetylglucosamine at the non-reducing end.</text>
        <dbReference type="EC" id="4.2.2.29"/>
    </reaction>
</comment>
<keyword evidence="2 7" id="KW-0812">Transmembrane</keyword>
<comment type="function">
    <text evidence="7">Functions as a peptidoglycan terminase that cleaves nascent peptidoglycan strands endolytically to terminate their elongation.</text>
</comment>
<dbReference type="GO" id="GO:0009252">
    <property type="term" value="P:peptidoglycan biosynthetic process"/>
    <property type="evidence" value="ECO:0007669"/>
    <property type="project" value="UniProtKB-UniRule"/>
</dbReference>
<reference evidence="9 10" key="1">
    <citation type="submission" date="2018-01" db="EMBL/GenBank/DDBJ databases">
        <title>Whole genome sequence of Melissococcus plutonius DAT561.</title>
        <authorList>
            <person name="Okumura K."/>
            <person name="Takamatsu D."/>
            <person name="Okura M."/>
        </authorList>
    </citation>
    <scope>NUCLEOTIDE SEQUENCE [LARGE SCALE GENOMIC DNA]</scope>
    <source>
        <strain evidence="9 10">DAT561</strain>
    </source>
</reference>
<proteinExistence type="inferred from homology"/>
<name>A0A2Z5Y3W6_9ENTE</name>
<dbReference type="GO" id="GO:0005886">
    <property type="term" value="C:plasma membrane"/>
    <property type="evidence" value="ECO:0007669"/>
    <property type="project" value="UniProtKB-SubCell"/>
</dbReference>
<dbReference type="Gene3D" id="3.30.160.60">
    <property type="entry name" value="Classic Zinc Finger"/>
    <property type="match status" value="1"/>
</dbReference>
<dbReference type="PANTHER" id="PTHR30518">
    <property type="entry name" value="ENDOLYTIC MUREIN TRANSGLYCOSYLASE"/>
    <property type="match status" value="1"/>
</dbReference>
<evidence type="ECO:0000256" key="5">
    <source>
        <dbReference type="ARBA" id="ARBA00023239"/>
    </source>
</evidence>
<dbReference type="EC" id="4.2.2.29" evidence="7"/>
<dbReference type="InterPro" id="IPR003770">
    <property type="entry name" value="MLTG-like"/>
</dbReference>
<feature type="region of interest" description="Disordered" evidence="8">
    <location>
        <begin position="1"/>
        <end position="73"/>
    </location>
</feature>
<dbReference type="Gene3D" id="3.30.1490.480">
    <property type="entry name" value="Endolytic murein transglycosylase"/>
    <property type="match status" value="1"/>
</dbReference>
<keyword evidence="6 7" id="KW-0961">Cell wall biogenesis/degradation</keyword>
<dbReference type="NCBIfam" id="TIGR00247">
    <property type="entry name" value="endolytic transglycosylase MltG"/>
    <property type="match status" value="1"/>
</dbReference>
<evidence type="ECO:0000256" key="1">
    <source>
        <dbReference type="ARBA" id="ARBA00022475"/>
    </source>
</evidence>
<dbReference type="EMBL" id="AP018492">
    <property type="protein sequence ID" value="BBC61494.1"/>
    <property type="molecule type" value="Genomic_DNA"/>
</dbReference>
<keyword evidence="4 7" id="KW-0472">Membrane</keyword>
<dbReference type="AlphaFoldDB" id="A0A2Z5Y3W6"/>
<feature type="compositionally biased region" description="Basic and acidic residues" evidence="8">
    <location>
        <begin position="56"/>
        <end position="73"/>
    </location>
</feature>
<dbReference type="GO" id="GO:0071555">
    <property type="term" value="P:cell wall organization"/>
    <property type="evidence" value="ECO:0007669"/>
    <property type="project" value="UniProtKB-KW"/>
</dbReference>
<dbReference type="HAMAP" id="MF_02065">
    <property type="entry name" value="MltG"/>
    <property type="match status" value="1"/>
</dbReference>
<protein>
    <recommendedName>
        <fullName evidence="7">Endolytic murein transglycosylase</fullName>
        <ecNumber evidence="7">4.2.2.29</ecNumber>
    </recommendedName>
    <alternativeName>
        <fullName evidence="7">Peptidoglycan lytic transglycosylase</fullName>
    </alternativeName>
    <alternativeName>
        <fullName evidence="7">Peptidoglycan polymerization terminase</fullName>
    </alternativeName>
</protein>
<dbReference type="PANTHER" id="PTHR30518:SF2">
    <property type="entry name" value="ENDOLYTIC MUREIN TRANSGLYCOSYLASE"/>
    <property type="match status" value="1"/>
</dbReference>
<evidence type="ECO:0000313" key="9">
    <source>
        <dbReference type="EMBL" id="BBC61494.1"/>
    </source>
</evidence>
<dbReference type="RefSeq" id="WP_015695304.1">
    <property type="nucleotide sequence ID" value="NZ_AP018492.1"/>
</dbReference>